<gene>
    <name evidence="10" type="primary">luxQ_3</name>
    <name evidence="10" type="ORF">ElP_29330</name>
</gene>
<feature type="domain" description="Response regulatory" evidence="8">
    <location>
        <begin position="532"/>
        <end position="648"/>
    </location>
</feature>
<feature type="modified residue" description="4-aspartylphosphate" evidence="6">
    <location>
        <position position="581"/>
    </location>
</feature>
<dbReference type="SUPFAM" id="SSF55594">
    <property type="entry name" value="HPr-like"/>
    <property type="match status" value="1"/>
</dbReference>
<dbReference type="InterPro" id="IPR036890">
    <property type="entry name" value="HATPase_C_sf"/>
</dbReference>
<dbReference type="Pfam" id="PF13185">
    <property type="entry name" value="GAF_2"/>
    <property type="match status" value="1"/>
</dbReference>
<dbReference type="InterPro" id="IPR000032">
    <property type="entry name" value="HPr-like"/>
</dbReference>
<dbReference type="InterPro" id="IPR035895">
    <property type="entry name" value="HPr-like_sf"/>
</dbReference>
<dbReference type="Gene3D" id="1.10.287.130">
    <property type="match status" value="1"/>
</dbReference>
<dbReference type="Pfam" id="PF02518">
    <property type="entry name" value="HATPase_c"/>
    <property type="match status" value="1"/>
</dbReference>
<dbReference type="Pfam" id="PF00512">
    <property type="entry name" value="HisKA"/>
    <property type="match status" value="1"/>
</dbReference>
<evidence type="ECO:0000256" key="2">
    <source>
        <dbReference type="ARBA" id="ARBA00012438"/>
    </source>
</evidence>
<comment type="catalytic activity">
    <reaction evidence="1">
        <text>ATP + protein L-histidine = ADP + protein N-phospho-L-histidine.</text>
        <dbReference type="EC" id="2.7.13.3"/>
    </reaction>
</comment>
<dbReference type="SMART" id="SM00065">
    <property type="entry name" value="GAF"/>
    <property type="match status" value="1"/>
</dbReference>
<protein>
    <recommendedName>
        <fullName evidence="2">histidine kinase</fullName>
        <ecNumber evidence="2">2.7.13.3</ecNumber>
    </recommendedName>
</protein>
<dbReference type="NCBIfam" id="TIGR01003">
    <property type="entry name" value="PTS_HPr_family"/>
    <property type="match status" value="1"/>
</dbReference>
<dbReference type="KEGG" id="tpla:ElP_29330"/>
<dbReference type="FunFam" id="3.30.565.10:FF:000006">
    <property type="entry name" value="Sensor histidine kinase WalK"/>
    <property type="match status" value="1"/>
</dbReference>
<dbReference type="SMART" id="SM00448">
    <property type="entry name" value="REC"/>
    <property type="match status" value="1"/>
</dbReference>
<evidence type="ECO:0000256" key="6">
    <source>
        <dbReference type="PROSITE-ProRule" id="PRU00169"/>
    </source>
</evidence>
<dbReference type="Gene3D" id="3.30.450.40">
    <property type="match status" value="1"/>
</dbReference>
<dbReference type="GO" id="GO:0009927">
    <property type="term" value="F:histidine phosphotransfer kinase activity"/>
    <property type="evidence" value="ECO:0007669"/>
    <property type="project" value="TreeGrafter"/>
</dbReference>
<dbReference type="SUPFAM" id="SSF55781">
    <property type="entry name" value="GAF domain-like"/>
    <property type="match status" value="1"/>
</dbReference>
<dbReference type="Gene3D" id="3.30.565.10">
    <property type="entry name" value="Histidine kinase-like ATPase, C-terminal domain"/>
    <property type="match status" value="1"/>
</dbReference>
<keyword evidence="4 10" id="KW-0808">Transferase</keyword>
<dbReference type="AlphaFoldDB" id="A0A518H2H7"/>
<dbReference type="PRINTS" id="PR00107">
    <property type="entry name" value="PHOSPHOCPHPR"/>
</dbReference>
<keyword evidence="3 6" id="KW-0597">Phosphoprotein</keyword>
<dbReference type="CDD" id="cd17580">
    <property type="entry name" value="REC_2_DhkD-like"/>
    <property type="match status" value="1"/>
</dbReference>
<dbReference type="CDD" id="cd00082">
    <property type="entry name" value="HisKA"/>
    <property type="match status" value="1"/>
</dbReference>
<dbReference type="PROSITE" id="PS51350">
    <property type="entry name" value="PTS_HPR_DOM"/>
    <property type="match status" value="1"/>
</dbReference>
<dbReference type="Gene3D" id="3.30.1340.10">
    <property type="entry name" value="HPr-like"/>
    <property type="match status" value="1"/>
</dbReference>
<dbReference type="InterPro" id="IPR003661">
    <property type="entry name" value="HisK_dim/P_dom"/>
</dbReference>
<dbReference type="SMART" id="SM00387">
    <property type="entry name" value="HATPase_c"/>
    <property type="match status" value="1"/>
</dbReference>
<evidence type="ECO:0000256" key="3">
    <source>
        <dbReference type="ARBA" id="ARBA00022553"/>
    </source>
</evidence>
<reference evidence="10 11" key="1">
    <citation type="submission" date="2019-02" db="EMBL/GenBank/DDBJ databases">
        <title>Deep-cultivation of Planctomycetes and their phenomic and genomic characterization uncovers novel biology.</title>
        <authorList>
            <person name="Wiegand S."/>
            <person name="Jogler M."/>
            <person name="Boedeker C."/>
            <person name="Pinto D."/>
            <person name="Vollmers J."/>
            <person name="Rivas-Marin E."/>
            <person name="Kohn T."/>
            <person name="Peeters S.H."/>
            <person name="Heuer A."/>
            <person name="Rast P."/>
            <person name="Oberbeckmann S."/>
            <person name="Bunk B."/>
            <person name="Jeske O."/>
            <person name="Meyerdierks A."/>
            <person name="Storesund J.E."/>
            <person name="Kallscheuer N."/>
            <person name="Luecker S."/>
            <person name="Lage O.M."/>
            <person name="Pohl T."/>
            <person name="Merkel B.J."/>
            <person name="Hornburger P."/>
            <person name="Mueller R.-W."/>
            <person name="Bruemmer F."/>
            <person name="Labrenz M."/>
            <person name="Spormann A.M."/>
            <person name="Op den Camp H."/>
            <person name="Overmann J."/>
            <person name="Amann R."/>
            <person name="Jetten M.S.M."/>
            <person name="Mascher T."/>
            <person name="Medema M.H."/>
            <person name="Devos D.P."/>
            <person name="Kaster A.-K."/>
            <person name="Ovreas L."/>
            <person name="Rohde M."/>
            <person name="Galperin M.Y."/>
            <person name="Jogler C."/>
        </authorList>
    </citation>
    <scope>NUCLEOTIDE SEQUENCE [LARGE SCALE GENOMIC DNA]</scope>
    <source>
        <strain evidence="10 11">ElP</strain>
    </source>
</reference>
<dbReference type="InterPro" id="IPR001789">
    <property type="entry name" value="Sig_transdc_resp-reg_receiver"/>
</dbReference>
<proteinExistence type="predicted"/>
<evidence type="ECO:0000313" key="10">
    <source>
        <dbReference type="EMBL" id="QDV35035.1"/>
    </source>
</evidence>
<evidence type="ECO:0000256" key="4">
    <source>
        <dbReference type="ARBA" id="ARBA00022679"/>
    </source>
</evidence>
<dbReference type="PROSITE" id="PS50110">
    <property type="entry name" value="RESPONSE_REGULATORY"/>
    <property type="match status" value="1"/>
</dbReference>
<dbReference type="InterPro" id="IPR003594">
    <property type="entry name" value="HATPase_dom"/>
</dbReference>
<dbReference type="PANTHER" id="PTHR43047">
    <property type="entry name" value="TWO-COMPONENT HISTIDINE PROTEIN KINASE"/>
    <property type="match status" value="1"/>
</dbReference>
<keyword evidence="11" id="KW-1185">Reference proteome</keyword>
<dbReference type="Pfam" id="PF00072">
    <property type="entry name" value="Response_reg"/>
    <property type="match status" value="1"/>
</dbReference>
<feature type="domain" description="HPr" evidence="9">
    <location>
        <begin position="9"/>
        <end position="96"/>
    </location>
</feature>
<feature type="domain" description="Histidine kinase" evidence="7">
    <location>
        <begin position="294"/>
        <end position="511"/>
    </location>
</feature>
<dbReference type="InterPro" id="IPR011006">
    <property type="entry name" value="CheY-like_superfamily"/>
</dbReference>
<dbReference type="RefSeq" id="WP_145270349.1">
    <property type="nucleotide sequence ID" value="NZ_CP036426.1"/>
</dbReference>
<evidence type="ECO:0000256" key="5">
    <source>
        <dbReference type="ARBA" id="ARBA00022777"/>
    </source>
</evidence>
<dbReference type="SMART" id="SM00388">
    <property type="entry name" value="HisKA"/>
    <property type="match status" value="1"/>
</dbReference>
<dbReference type="EC" id="2.7.13.3" evidence="2"/>
<dbReference type="PROSITE" id="PS50109">
    <property type="entry name" value="HIS_KIN"/>
    <property type="match status" value="1"/>
</dbReference>
<evidence type="ECO:0000256" key="1">
    <source>
        <dbReference type="ARBA" id="ARBA00000085"/>
    </source>
</evidence>
<organism evidence="10 11">
    <name type="scientific">Tautonia plasticadhaerens</name>
    <dbReference type="NCBI Taxonomy" id="2527974"/>
    <lineage>
        <taxon>Bacteria</taxon>
        <taxon>Pseudomonadati</taxon>
        <taxon>Planctomycetota</taxon>
        <taxon>Planctomycetia</taxon>
        <taxon>Isosphaerales</taxon>
        <taxon>Isosphaeraceae</taxon>
        <taxon>Tautonia</taxon>
    </lineage>
</organism>
<dbReference type="SUPFAM" id="SSF55874">
    <property type="entry name" value="ATPase domain of HSP90 chaperone/DNA topoisomerase II/histidine kinase"/>
    <property type="match status" value="1"/>
</dbReference>
<dbReference type="InterPro" id="IPR005467">
    <property type="entry name" value="His_kinase_dom"/>
</dbReference>
<dbReference type="Gene3D" id="3.40.50.2300">
    <property type="match status" value="1"/>
</dbReference>
<dbReference type="GO" id="GO:0005886">
    <property type="term" value="C:plasma membrane"/>
    <property type="evidence" value="ECO:0007669"/>
    <property type="project" value="TreeGrafter"/>
</dbReference>
<dbReference type="PRINTS" id="PR00344">
    <property type="entry name" value="BCTRLSENSOR"/>
</dbReference>
<name>A0A518H2H7_9BACT</name>
<dbReference type="PANTHER" id="PTHR43047:SF72">
    <property type="entry name" value="OSMOSENSING HISTIDINE PROTEIN KINASE SLN1"/>
    <property type="match status" value="1"/>
</dbReference>
<dbReference type="Pfam" id="PF00381">
    <property type="entry name" value="PTS-HPr"/>
    <property type="match status" value="1"/>
</dbReference>
<dbReference type="OrthoDB" id="9809348at2"/>
<sequence>MLEVDGVPVARRPVVILNPLGLHLRPADLFVGTARRFEAEVRVHLDGRAVDGKSILDLATLAAGCGTRLELEARGPDAEAALAALAELVAARFHDGDGAACPAAGMTPPRARPPRDLVALVARILSERDADPLMRAAAEGARDLIGARGAAMSVGGNPRHNRLIVVASTAEDPPRDWGPLDGDGLLPFATLDATDRPARLTRAELDADPRSRPSRLVGEGRPTPNGWLVVPLVDRDGKGIGLLQLWDKVEGEFTEDDEAVLVQLARLAAVAIANARADQELRGEAERKDEFLAMLSHELRNPLAAIGNAVRLAERSDAGEDLAWSLGVISRQQRHLSRLIDDLLDVSRIARGKIRLRRDTLEVTPILESAAATVAALVEERNHTLELDLDRGTLWAKVDPTRLEQVVVNLLTNAAKYSEDGGHIRLSGRVEAGQLVVRVKDGGFGIPPEQLSELFELFAQGDNSPGRSEGGLGVGLAVVKRLVELHGGTIDAASEGPGRGSEFVVRLPAATGPVEVRPPSAGPSRAAHPGARVLVVDDNADAARSLERLLRLAGHDVTVAHDGDEALGAARETRPEFVLLDIGLPGMDGHEVASRLRREGCCEGAILVAVSGYGQDEDRRRSREVGIDHHLVKPLDHDALLALISAGAGGDRSASGPGGD</sequence>
<evidence type="ECO:0000313" key="11">
    <source>
        <dbReference type="Proteomes" id="UP000317835"/>
    </source>
</evidence>
<accession>A0A518H2H7</accession>
<evidence type="ECO:0000259" key="9">
    <source>
        <dbReference type="PROSITE" id="PS51350"/>
    </source>
</evidence>
<keyword evidence="5 10" id="KW-0418">Kinase</keyword>
<dbReference type="GO" id="GO:0000155">
    <property type="term" value="F:phosphorelay sensor kinase activity"/>
    <property type="evidence" value="ECO:0007669"/>
    <property type="project" value="InterPro"/>
</dbReference>
<dbReference type="InterPro" id="IPR003018">
    <property type="entry name" value="GAF"/>
</dbReference>
<evidence type="ECO:0000259" key="7">
    <source>
        <dbReference type="PROSITE" id="PS50109"/>
    </source>
</evidence>
<dbReference type="InterPro" id="IPR004358">
    <property type="entry name" value="Sig_transdc_His_kin-like_C"/>
</dbReference>
<dbReference type="EMBL" id="CP036426">
    <property type="protein sequence ID" value="QDV35035.1"/>
    <property type="molecule type" value="Genomic_DNA"/>
</dbReference>
<dbReference type="SUPFAM" id="SSF52172">
    <property type="entry name" value="CheY-like"/>
    <property type="match status" value="1"/>
</dbReference>
<evidence type="ECO:0000259" key="8">
    <source>
        <dbReference type="PROSITE" id="PS50110"/>
    </source>
</evidence>
<dbReference type="Proteomes" id="UP000317835">
    <property type="component" value="Chromosome"/>
</dbReference>
<dbReference type="CDD" id="cd00367">
    <property type="entry name" value="PTS-HPr_like"/>
    <property type="match status" value="1"/>
</dbReference>
<dbReference type="InterPro" id="IPR029016">
    <property type="entry name" value="GAF-like_dom_sf"/>
</dbReference>